<reference evidence="6" key="1">
    <citation type="submission" date="2016-10" db="EMBL/GenBank/DDBJ databases">
        <authorList>
            <person name="Varghese N."/>
            <person name="Submissions S."/>
        </authorList>
    </citation>
    <scope>NUCLEOTIDE SEQUENCE [LARGE SCALE GENOMIC DNA]</scope>
    <source>
        <strain evidence="6">DSM 18887</strain>
    </source>
</reference>
<evidence type="ECO:0000313" key="5">
    <source>
        <dbReference type="EMBL" id="SEQ85135.1"/>
    </source>
</evidence>
<dbReference type="InterPro" id="IPR023198">
    <property type="entry name" value="PGP-like_dom2"/>
</dbReference>
<keyword evidence="1" id="KW-0479">Metal-binding</keyword>
<dbReference type="EMBL" id="FOGB01000009">
    <property type="protein sequence ID" value="SEQ85135.1"/>
    <property type="molecule type" value="Genomic_DNA"/>
</dbReference>
<dbReference type="InterPro" id="IPR041492">
    <property type="entry name" value="HAD_2"/>
</dbReference>
<name>A0A1H9JEZ5_9GAMM</name>
<accession>A0A1H9JEZ5</accession>
<dbReference type="NCBIfam" id="TIGR01549">
    <property type="entry name" value="HAD-SF-IA-v1"/>
    <property type="match status" value="1"/>
</dbReference>
<keyword evidence="3" id="KW-0460">Magnesium</keyword>
<keyword evidence="6" id="KW-1185">Reference proteome</keyword>
<dbReference type="Gene3D" id="1.10.150.240">
    <property type="entry name" value="Putative phosphatase, domain 2"/>
    <property type="match status" value="1"/>
</dbReference>
<protein>
    <submittedName>
        <fullName evidence="5">Phosphoglycolate phosphatase</fullName>
    </submittedName>
</protein>
<dbReference type="SFLD" id="SFLDS00003">
    <property type="entry name" value="Haloacid_Dehalogenase"/>
    <property type="match status" value="1"/>
</dbReference>
<proteinExistence type="predicted"/>
<dbReference type="Gene3D" id="3.40.50.1000">
    <property type="entry name" value="HAD superfamily/HAD-like"/>
    <property type="match status" value="1"/>
</dbReference>
<organism evidence="5 6">
    <name type="scientific">Amphritea atlantica</name>
    <dbReference type="NCBI Taxonomy" id="355243"/>
    <lineage>
        <taxon>Bacteria</taxon>
        <taxon>Pseudomonadati</taxon>
        <taxon>Pseudomonadota</taxon>
        <taxon>Gammaproteobacteria</taxon>
        <taxon>Oceanospirillales</taxon>
        <taxon>Oceanospirillaceae</taxon>
        <taxon>Amphritea</taxon>
    </lineage>
</organism>
<evidence type="ECO:0000313" key="6">
    <source>
        <dbReference type="Proteomes" id="UP000198749"/>
    </source>
</evidence>
<dbReference type="InterPro" id="IPR050155">
    <property type="entry name" value="HAD-like_hydrolase_sf"/>
</dbReference>
<dbReference type="NCBIfam" id="TIGR01509">
    <property type="entry name" value="HAD-SF-IA-v3"/>
    <property type="match status" value="1"/>
</dbReference>
<dbReference type="PANTHER" id="PTHR43434">
    <property type="entry name" value="PHOSPHOGLYCOLATE PHOSPHATASE"/>
    <property type="match status" value="1"/>
</dbReference>
<dbReference type="PRINTS" id="PR00413">
    <property type="entry name" value="HADHALOGNASE"/>
</dbReference>
<keyword evidence="2" id="KW-0378">Hydrolase</keyword>
<gene>
    <name evidence="5" type="ORF">SAMN03080615_02948</name>
</gene>
<dbReference type="STRING" id="355243.SAMN03080615_02948"/>
<dbReference type="OrthoDB" id="9776368at2"/>
<dbReference type="SUPFAM" id="SSF56784">
    <property type="entry name" value="HAD-like"/>
    <property type="match status" value="1"/>
</dbReference>
<dbReference type="GO" id="GO:0008967">
    <property type="term" value="F:phosphoglycolate phosphatase activity"/>
    <property type="evidence" value="ECO:0007669"/>
    <property type="project" value="TreeGrafter"/>
</dbReference>
<dbReference type="SFLD" id="SFLDG01135">
    <property type="entry name" value="C1.5.6:_HAD__Beta-PGM__Phospha"/>
    <property type="match status" value="1"/>
</dbReference>
<dbReference type="GO" id="GO:0005829">
    <property type="term" value="C:cytosol"/>
    <property type="evidence" value="ECO:0007669"/>
    <property type="project" value="TreeGrafter"/>
</dbReference>
<dbReference type="GO" id="GO:0006281">
    <property type="term" value="P:DNA repair"/>
    <property type="evidence" value="ECO:0007669"/>
    <property type="project" value="TreeGrafter"/>
</dbReference>
<dbReference type="RefSeq" id="WP_091359813.1">
    <property type="nucleotide sequence ID" value="NZ_AP025284.1"/>
</dbReference>
<dbReference type="InterPro" id="IPR036412">
    <property type="entry name" value="HAD-like_sf"/>
</dbReference>
<dbReference type="AlphaFoldDB" id="A0A1H9JEZ5"/>
<evidence type="ECO:0000256" key="1">
    <source>
        <dbReference type="ARBA" id="ARBA00022723"/>
    </source>
</evidence>
<dbReference type="GO" id="GO:0046872">
    <property type="term" value="F:metal ion binding"/>
    <property type="evidence" value="ECO:0007669"/>
    <property type="project" value="UniProtKB-KW"/>
</dbReference>
<dbReference type="InterPro" id="IPR023214">
    <property type="entry name" value="HAD_sf"/>
</dbReference>
<dbReference type="Proteomes" id="UP000198749">
    <property type="component" value="Unassembled WGS sequence"/>
</dbReference>
<evidence type="ECO:0000256" key="3">
    <source>
        <dbReference type="ARBA" id="ARBA00022842"/>
    </source>
</evidence>
<dbReference type="Pfam" id="PF13419">
    <property type="entry name" value="HAD_2"/>
    <property type="match status" value="1"/>
</dbReference>
<evidence type="ECO:0000256" key="2">
    <source>
        <dbReference type="ARBA" id="ARBA00022801"/>
    </source>
</evidence>
<dbReference type="InterPro" id="IPR006439">
    <property type="entry name" value="HAD-SF_hydro_IA"/>
</dbReference>
<sequence>MNKALPEAVLFDLDGTLLDTAPDFHHVINQLLAEQQQPPVSYDFLRGYVSNGARAMVCAAFQTDEHTTDFDALHQRMLELYLQHLDVDTKPFPGIQNLLNWLGENSIPWGIVTNKPECYTTPLMQGLNLQPAAGTVICPDHVREKKPHPEALFLACDELGTTPERSVYIGDHRRDIEAGLNAGMQTIAVSYGYIDSGENIASWNSHYRVDHADEIRPILETLYYNR</sequence>
<dbReference type="PANTHER" id="PTHR43434:SF23">
    <property type="entry name" value="PHOSPHOGLYCOLATE PHOSPHATASE"/>
    <property type="match status" value="1"/>
</dbReference>
<evidence type="ECO:0000256" key="4">
    <source>
        <dbReference type="ARBA" id="ARBA00023277"/>
    </source>
</evidence>
<dbReference type="FunFam" id="3.40.50.1000:FF:000022">
    <property type="entry name" value="Phosphoglycolate phosphatase"/>
    <property type="match status" value="1"/>
</dbReference>
<dbReference type="SFLD" id="SFLDG01129">
    <property type="entry name" value="C1.5:_HAD__Beta-PGM__Phosphata"/>
    <property type="match status" value="1"/>
</dbReference>
<keyword evidence="4" id="KW-0119">Carbohydrate metabolism</keyword>